<keyword evidence="9" id="KW-1185">Reference proteome</keyword>
<evidence type="ECO:0000256" key="6">
    <source>
        <dbReference type="ARBA" id="ARBA00023136"/>
    </source>
</evidence>
<dbReference type="EMBL" id="LVXZ01000186">
    <property type="protein sequence ID" value="OAP87733.1"/>
    <property type="molecule type" value="Genomic_DNA"/>
</dbReference>
<dbReference type="InterPro" id="IPR006726">
    <property type="entry name" value="PHBA_efflux_AaeB/fusaric-R"/>
</dbReference>
<feature type="transmembrane region" description="Helical" evidence="7">
    <location>
        <begin position="21"/>
        <end position="40"/>
    </location>
</feature>
<gene>
    <name evidence="8" type="ORF">A4H96_12205</name>
</gene>
<evidence type="ECO:0000256" key="1">
    <source>
        <dbReference type="ARBA" id="ARBA00004651"/>
    </source>
</evidence>
<accession>A0A179B8Y3</accession>
<proteinExistence type="predicted"/>
<protein>
    <recommendedName>
        <fullName evidence="10">FUSC family protein</fullName>
    </recommendedName>
</protein>
<dbReference type="PANTHER" id="PTHR30509:SF9">
    <property type="entry name" value="MULTIDRUG RESISTANCE PROTEIN MDTO"/>
    <property type="match status" value="1"/>
</dbReference>
<evidence type="ECO:0000256" key="7">
    <source>
        <dbReference type="SAM" id="Phobius"/>
    </source>
</evidence>
<evidence type="ECO:0000256" key="4">
    <source>
        <dbReference type="ARBA" id="ARBA00022692"/>
    </source>
</evidence>
<keyword evidence="6 7" id="KW-0472">Membrane</keyword>
<evidence type="ECO:0000256" key="2">
    <source>
        <dbReference type="ARBA" id="ARBA00022448"/>
    </source>
</evidence>
<comment type="caution">
    <text evidence="8">The sequence shown here is derived from an EMBL/GenBank/DDBJ whole genome shotgun (WGS) entry which is preliminary data.</text>
</comment>
<feature type="transmembrane region" description="Helical" evidence="7">
    <location>
        <begin position="499"/>
        <end position="515"/>
    </location>
</feature>
<dbReference type="PANTHER" id="PTHR30509">
    <property type="entry name" value="P-HYDROXYBENZOIC ACID EFFLUX PUMP SUBUNIT-RELATED"/>
    <property type="match status" value="1"/>
</dbReference>
<feature type="transmembrane region" description="Helical" evidence="7">
    <location>
        <begin position="70"/>
        <end position="90"/>
    </location>
</feature>
<keyword evidence="5 7" id="KW-1133">Transmembrane helix</keyword>
<feature type="transmembrane region" description="Helical" evidence="7">
    <location>
        <begin position="476"/>
        <end position="494"/>
    </location>
</feature>
<dbReference type="RefSeq" id="WP_196762955.1">
    <property type="nucleotide sequence ID" value="NZ_LVXZ01000186.1"/>
</dbReference>
<evidence type="ECO:0008006" key="10">
    <source>
        <dbReference type="Google" id="ProtNLM"/>
    </source>
</evidence>
<evidence type="ECO:0000313" key="8">
    <source>
        <dbReference type="EMBL" id="OAP87733.1"/>
    </source>
</evidence>
<dbReference type="GO" id="GO:0022857">
    <property type="term" value="F:transmembrane transporter activity"/>
    <property type="evidence" value="ECO:0007669"/>
    <property type="project" value="InterPro"/>
</dbReference>
<feature type="transmembrane region" description="Helical" evidence="7">
    <location>
        <begin position="120"/>
        <end position="139"/>
    </location>
</feature>
<comment type="subcellular location">
    <subcellularLocation>
        <location evidence="1">Cell membrane</location>
        <topology evidence="1">Multi-pass membrane protein</topology>
    </subcellularLocation>
</comment>
<name>A0A179B8Y3_ACIFR</name>
<evidence type="ECO:0000256" key="3">
    <source>
        <dbReference type="ARBA" id="ARBA00022475"/>
    </source>
</evidence>
<dbReference type="AlphaFoldDB" id="A0A179B8Y3"/>
<keyword evidence="4 7" id="KW-0812">Transmembrane</keyword>
<dbReference type="GO" id="GO:0005886">
    <property type="term" value="C:plasma membrane"/>
    <property type="evidence" value="ECO:0007669"/>
    <property type="project" value="UniProtKB-SubCell"/>
</dbReference>
<feature type="transmembrane region" description="Helical" evidence="7">
    <location>
        <begin position="424"/>
        <end position="441"/>
    </location>
</feature>
<feature type="transmembrane region" description="Helical" evidence="7">
    <location>
        <begin position="535"/>
        <end position="555"/>
    </location>
</feature>
<feature type="transmembrane region" description="Helical" evidence="7">
    <location>
        <begin position="151"/>
        <end position="170"/>
    </location>
</feature>
<dbReference type="Pfam" id="PF04632">
    <property type="entry name" value="FUSC"/>
    <property type="match status" value="1"/>
</dbReference>
<dbReference type="Proteomes" id="UP000078302">
    <property type="component" value="Unassembled WGS sequence"/>
</dbReference>
<sequence>MKKAMSWMPRLQLMLVRQWNVWIFVLKTVLSALLALWIAYRFNLRSPSTAVITVFIVMQSRNGMVLAKGFYRALGTIIGSAVSVGLVSAFAEERVLFLLGLTIWVGFCTAGARYFRNFQAYAFVLAGYTAVLVALPAAVQPLNTFNITISRVSDVLVGIVIASLVSAIVFPQPLESLLLTTARQRFFSFLEISQRVLAGTVDQNCWSTLHVNAINETIKLDSYRSSSIFESNRARLQHRHVQQMIAESMAAGSSLHLLNTYIQQIRNESSGDLYVTFKPLLERFGKILVVSASQFGEASHQLVTHLKAFESEMREAVIHIRSNNQGTLTGERLLVFDTVIFLLSQFLREMILFCSRFEAFQNGTHTAPSQHLAQLLNQSHKHEPAIRLDRPKTDLIQPLVAAARTTIVVTIMSMFWIYTNWPSGVIATVIAVVISALFSTFPDPAAAAKQMITGFIAAFCAAIAYTFIVLPHIQGFFSLSLTLLPFLAIGPYILSSSRWAGVAAGYGILFPQLAIPDNYIPFNYSSLVNNGLGELMGVALVALVFMVIMPAGNWLERYRLSRALRMQVIASCRKPLRGLRASFERDTRELLRQLVSDATDSSGGRAEIFRTALRIQGLGEAVIQLRSVILRSDASEYRKKHSSLVATIQGAISDLEKLYCTADINRVKATTASFEHCLVLVRQFGDISSDLRRLGTGDLILIHLGMILDFLNTIQTSGRTNSRVSGFLFGGVCHAS</sequence>
<feature type="transmembrane region" description="Helical" evidence="7">
    <location>
        <begin position="453"/>
        <end position="470"/>
    </location>
</feature>
<keyword evidence="2" id="KW-0813">Transport</keyword>
<evidence type="ECO:0000256" key="5">
    <source>
        <dbReference type="ARBA" id="ARBA00022989"/>
    </source>
</evidence>
<organism evidence="8 9">
    <name type="scientific">Acidithiobacillus ferrooxidans</name>
    <name type="common">Thiobacillus ferrooxidans</name>
    <dbReference type="NCBI Taxonomy" id="920"/>
    <lineage>
        <taxon>Bacteria</taxon>
        <taxon>Pseudomonadati</taxon>
        <taxon>Pseudomonadota</taxon>
        <taxon>Acidithiobacillia</taxon>
        <taxon>Acidithiobacillales</taxon>
        <taxon>Acidithiobacillaceae</taxon>
        <taxon>Acidithiobacillus</taxon>
    </lineage>
</organism>
<reference evidence="8 9" key="1">
    <citation type="submission" date="2016-04" db="EMBL/GenBank/DDBJ databases">
        <title>Acidithiobacillus ferrooxidans genome sequencing and assembly.</title>
        <authorList>
            <person name="Zhou Z."/>
        </authorList>
    </citation>
    <scope>NUCLEOTIDE SEQUENCE [LARGE SCALE GENOMIC DNA]</scope>
    <source>
        <strain evidence="8 9">BY0502</strain>
    </source>
</reference>
<feature type="transmembrane region" description="Helical" evidence="7">
    <location>
        <begin position="96"/>
        <end position="115"/>
    </location>
</feature>
<evidence type="ECO:0000313" key="9">
    <source>
        <dbReference type="Proteomes" id="UP000078302"/>
    </source>
</evidence>
<keyword evidence="3" id="KW-1003">Cell membrane</keyword>